<name>A0ABP8ZY73_9MICO</name>
<protein>
    <recommendedName>
        <fullName evidence="1">Helix-turn-helix domain-containing protein</fullName>
    </recommendedName>
</protein>
<dbReference type="Proteomes" id="UP001501645">
    <property type="component" value="Unassembled WGS sequence"/>
</dbReference>
<keyword evidence="3" id="KW-1185">Reference proteome</keyword>
<dbReference type="Pfam" id="PF12728">
    <property type="entry name" value="HTH_17"/>
    <property type="match status" value="1"/>
</dbReference>
<evidence type="ECO:0000259" key="1">
    <source>
        <dbReference type="Pfam" id="PF12728"/>
    </source>
</evidence>
<dbReference type="InterPro" id="IPR041657">
    <property type="entry name" value="HTH_17"/>
</dbReference>
<comment type="caution">
    <text evidence="2">The sequence shown here is derived from an EMBL/GenBank/DDBJ whole genome shotgun (WGS) entry which is preliminary data.</text>
</comment>
<accession>A0ABP8ZY73</accession>
<dbReference type="NCBIfam" id="TIGR01764">
    <property type="entry name" value="excise"/>
    <property type="match status" value="1"/>
</dbReference>
<proteinExistence type="predicted"/>
<feature type="domain" description="Helix-turn-helix" evidence="1">
    <location>
        <begin position="42"/>
        <end position="90"/>
    </location>
</feature>
<gene>
    <name evidence="2" type="ORF">GCM10023351_10890</name>
</gene>
<reference evidence="3" key="1">
    <citation type="journal article" date="2019" name="Int. J. Syst. Evol. Microbiol.">
        <title>The Global Catalogue of Microorganisms (GCM) 10K type strain sequencing project: providing services to taxonomists for standard genome sequencing and annotation.</title>
        <authorList>
            <consortium name="The Broad Institute Genomics Platform"/>
            <consortium name="The Broad Institute Genome Sequencing Center for Infectious Disease"/>
            <person name="Wu L."/>
            <person name="Ma J."/>
        </authorList>
    </citation>
    <scope>NUCLEOTIDE SEQUENCE [LARGE SCALE GENOMIC DNA]</scope>
    <source>
        <strain evidence="3">JCM 18537</strain>
    </source>
</reference>
<sequence>MTAMVADPPSARESYPQRAAPLEARAAAAHNRVMPEAPASRYLSPAQVAELLDLEPDEVLELIAAGRLRGARLGAPARWRVERASVEEYLVEQHEDSRRRALWRESNAASFPELWVPRRER</sequence>
<dbReference type="InterPro" id="IPR010093">
    <property type="entry name" value="SinI_DNA-bd"/>
</dbReference>
<evidence type="ECO:0000313" key="3">
    <source>
        <dbReference type="Proteomes" id="UP001501645"/>
    </source>
</evidence>
<dbReference type="EMBL" id="BAABKO010000001">
    <property type="protein sequence ID" value="GAA4769033.1"/>
    <property type="molecule type" value="Genomic_DNA"/>
</dbReference>
<organism evidence="2 3">
    <name type="scientific">Microbacterium gilvum</name>
    <dbReference type="NCBI Taxonomy" id="1336204"/>
    <lineage>
        <taxon>Bacteria</taxon>
        <taxon>Bacillati</taxon>
        <taxon>Actinomycetota</taxon>
        <taxon>Actinomycetes</taxon>
        <taxon>Micrococcales</taxon>
        <taxon>Microbacteriaceae</taxon>
        <taxon>Microbacterium</taxon>
    </lineage>
</organism>
<evidence type="ECO:0000313" key="2">
    <source>
        <dbReference type="EMBL" id="GAA4769033.1"/>
    </source>
</evidence>